<evidence type="ECO:0000256" key="19">
    <source>
        <dbReference type="ARBA" id="ARBA00060536"/>
    </source>
</evidence>
<evidence type="ECO:0000256" key="3">
    <source>
        <dbReference type="ARBA" id="ARBA00009280"/>
    </source>
</evidence>
<feature type="domain" description="Phorbol-ester/DAG-type" evidence="22">
    <location>
        <begin position="217"/>
        <end position="267"/>
    </location>
</feature>
<dbReference type="PROSITE" id="PS00018">
    <property type="entry name" value="EF_HAND_1"/>
    <property type="match status" value="2"/>
</dbReference>
<comment type="pathway">
    <text evidence="2">Lipid metabolism; glycerolipid metabolism.</text>
</comment>
<dbReference type="InterPro" id="IPR000756">
    <property type="entry name" value="Diacylglycerol_kin_accessory"/>
</dbReference>
<dbReference type="Pfam" id="PF00130">
    <property type="entry name" value="C1_1"/>
    <property type="match status" value="2"/>
</dbReference>
<evidence type="ECO:0000256" key="11">
    <source>
        <dbReference type="ARBA" id="ARBA00022833"/>
    </source>
</evidence>
<comment type="catalytic activity">
    <reaction evidence="16">
        <text>1,2-didecanoyl-sn-glycerol + ATP = 1,2-didecanoyl-sn-glycero-3-phosphate + ADP + H(+)</text>
        <dbReference type="Rhea" id="RHEA:43428"/>
        <dbReference type="ChEBI" id="CHEBI:15378"/>
        <dbReference type="ChEBI" id="CHEBI:18155"/>
        <dbReference type="ChEBI" id="CHEBI:30616"/>
        <dbReference type="ChEBI" id="CHEBI:78227"/>
        <dbReference type="ChEBI" id="CHEBI:456216"/>
    </reaction>
    <physiologicalReaction direction="left-to-right" evidence="16">
        <dbReference type="Rhea" id="RHEA:43429"/>
    </physiologicalReaction>
</comment>
<accession>A0A7K6HZA5</accession>
<comment type="similarity">
    <text evidence="3 20">Belongs to the eukaryotic diacylglycerol kinase family.</text>
</comment>
<evidence type="ECO:0000256" key="12">
    <source>
        <dbReference type="ARBA" id="ARBA00022837"/>
    </source>
</evidence>
<dbReference type="Proteomes" id="UP000521322">
    <property type="component" value="Unassembled WGS sequence"/>
</dbReference>
<dbReference type="InterPro" id="IPR018247">
    <property type="entry name" value="EF_Hand_1_Ca_BS"/>
</dbReference>
<dbReference type="Pfam" id="PF13499">
    <property type="entry name" value="EF-hand_7"/>
    <property type="match status" value="1"/>
</dbReference>
<dbReference type="SUPFAM" id="SSF111331">
    <property type="entry name" value="NAD kinase/diacylglycerol kinase-like"/>
    <property type="match status" value="1"/>
</dbReference>
<evidence type="ECO:0000259" key="22">
    <source>
        <dbReference type="PROSITE" id="PS50081"/>
    </source>
</evidence>
<sequence length="783" mass="88495">SSKKIKDVLEEFHGSGVLAKYNPEGVIFLVTIDLEGFKLFMKTFLEAELPDDFIEHLFTSFRNKISHCSPLIKNKPQHLSGGLRLNKGTSTSRPPTPANSHLPDMIQLKDIVCYLSLLERGRPEDKLEFMFRLYDTDGNGYLDSSELENIIAQMMHVAEYLEWDITELSPILHEMMEEIDYDHDGTVSLEEWIQGGMTTIPLLVLLGLENNVKDDGQHVWRLKHFNKPAYCNLCLNMLIGVGKQGLCCSFCKYTVHERCVSRAPASCIKTYVKSKKNTDVMHHFWVEGNCPTKCDKCHKTIKCYQGLTGLHCVWCQITLHNKCASHLKPECDCGPLKDHILPPTSICPVVLPNILFFQQTLPTLGGLLPEERQATVKKEKSCQQMNKLGDRNKMQRANSVTVDGQGLQITPVPGTHPLLVFVNPKSGGKQGERIYRKFQYLLNPRQVYSLSGNGPMPGLNFFRDVAEFRVLACGGDGTVGWILDCIEKANLIKHPPVAILPLGTGNDLARCLRWGGGYEGESLMKILKDIENSSEILLDRWKFEVIPNDKDEKGDPVPYNIINNYFSIGVDASIAHRFHIMREKHPEKFNSRMKNKFWYFEFGTSETFSATCKKLHESVEIECDGIQLDLINISLEGIAILNIPSMHGGSNLWGETKKRRSHRRTEKKRSDKRTTVIDAKELKFVCQDLSDQLMEVVGLEGAMEMGQIYTGLKSAGRRLAQCSSVVIRTSKSLPMQIDGEPWMQTPCTIKITHKNQAPMLMGPPPKTSLFSSIIKRTRNHSKE</sequence>
<evidence type="ECO:0000256" key="13">
    <source>
        <dbReference type="ARBA" id="ARBA00022840"/>
    </source>
</evidence>
<organism evidence="25 26">
    <name type="scientific">Dasyornis broadbenti</name>
    <name type="common">rufous bristle-bird</name>
    <dbReference type="NCBI Taxonomy" id="243059"/>
    <lineage>
        <taxon>Eukaryota</taxon>
        <taxon>Metazoa</taxon>
        <taxon>Chordata</taxon>
        <taxon>Craniata</taxon>
        <taxon>Vertebrata</taxon>
        <taxon>Euteleostomi</taxon>
        <taxon>Archelosauria</taxon>
        <taxon>Archosauria</taxon>
        <taxon>Dinosauria</taxon>
        <taxon>Saurischia</taxon>
        <taxon>Theropoda</taxon>
        <taxon>Coelurosauria</taxon>
        <taxon>Aves</taxon>
        <taxon>Neognathae</taxon>
        <taxon>Neoaves</taxon>
        <taxon>Telluraves</taxon>
        <taxon>Australaves</taxon>
        <taxon>Passeriformes</taxon>
        <taxon>Meliphagoidea</taxon>
        <taxon>Dasyornithidae</taxon>
        <taxon>Dasyornis</taxon>
    </lineage>
</organism>
<dbReference type="GO" id="GO:0046486">
    <property type="term" value="P:glycerolipid metabolic process"/>
    <property type="evidence" value="ECO:0007669"/>
    <property type="project" value="UniProtKB-UniPathway"/>
</dbReference>
<keyword evidence="11" id="KW-0862">Zinc</keyword>
<dbReference type="PANTHER" id="PTHR11255:SF32">
    <property type="entry name" value="DIACYLGLYCEROL KINASE BETA"/>
    <property type="match status" value="1"/>
</dbReference>
<comment type="catalytic activity">
    <reaction evidence="15">
        <text>1,2-di-(9Z-octadecenoyl)-sn-glycerol + ATP = 1,2-di-(9Z-octadecenoyl)-sn-glycero-3-phosphate + ADP + H(+)</text>
        <dbReference type="Rhea" id="RHEA:40327"/>
        <dbReference type="ChEBI" id="CHEBI:15378"/>
        <dbReference type="ChEBI" id="CHEBI:30616"/>
        <dbReference type="ChEBI" id="CHEBI:52333"/>
        <dbReference type="ChEBI" id="CHEBI:74546"/>
        <dbReference type="ChEBI" id="CHEBI:456216"/>
    </reaction>
    <physiologicalReaction direction="left-to-right" evidence="15">
        <dbReference type="Rhea" id="RHEA:40328"/>
    </physiologicalReaction>
</comment>
<gene>
    <name evidence="25" type="primary">Dgkb_0</name>
    <name evidence="25" type="ORF">DASBRO_R08622</name>
</gene>
<dbReference type="PROSITE" id="PS50146">
    <property type="entry name" value="DAGK"/>
    <property type="match status" value="1"/>
</dbReference>
<dbReference type="Gene3D" id="3.40.50.10330">
    <property type="entry name" value="Probable inorganic polyphosphate/atp-NAD kinase, domain 1"/>
    <property type="match status" value="1"/>
</dbReference>
<evidence type="ECO:0000259" key="24">
    <source>
        <dbReference type="PROSITE" id="PS50222"/>
    </source>
</evidence>
<evidence type="ECO:0000313" key="26">
    <source>
        <dbReference type="Proteomes" id="UP000521322"/>
    </source>
</evidence>
<evidence type="ECO:0000313" key="25">
    <source>
        <dbReference type="EMBL" id="NWV80372.1"/>
    </source>
</evidence>
<dbReference type="SMART" id="SM00045">
    <property type="entry name" value="DAGKa"/>
    <property type="match status" value="1"/>
</dbReference>
<dbReference type="Gene3D" id="2.60.200.40">
    <property type="match status" value="1"/>
</dbReference>
<evidence type="ECO:0000256" key="4">
    <source>
        <dbReference type="ARBA" id="ARBA00022490"/>
    </source>
</evidence>
<dbReference type="FunFam" id="3.40.50.10330:FF:000003">
    <property type="entry name" value="Diacylglycerol kinase"/>
    <property type="match status" value="1"/>
</dbReference>
<dbReference type="SMART" id="SM00054">
    <property type="entry name" value="EFh"/>
    <property type="match status" value="2"/>
</dbReference>
<dbReference type="InterPro" id="IPR029477">
    <property type="entry name" value="DAG_kinase_typeI_N"/>
</dbReference>
<dbReference type="SUPFAM" id="SSF47473">
    <property type="entry name" value="EF-hand"/>
    <property type="match status" value="2"/>
</dbReference>
<feature type="compositionally biased region" description="Basic residues" evidence="21">
    <location>
        <begin position="657"/>
        <end position="667"/>
    </location>
</feature>
<comment type="subcellular location">
    <subcellularLocation>
        <location evidence="1">Cytoplasm</location>
    </subcellularLocation>
</comment>
<feature type="region of interest" description="Disordered" evidence="21">
    <location>
        <begin position="652"/>
        <end position="673"/>
    </location>
</feature>
<keyword evidence="5 20" id="KW-0808">Transferase</keyword>
<protein>
    <recommendedName>
        <fullName evidence="20">Diacylglycerol kinase</fullName>
        <shortName evidence="20">DAG kinase</shortName>
        <ecNumber evidence="20">2.7.1.107</ecNumber>
    </recommendedName>
</protein>
<evidence type="ECO:0000256" key="1">
    <source>
        <dbReference type="ARBA" id="ARBA00004496"/>
    </source>
</evidence>
<evidence type="ECO:0000256" key="9">
    <source>
        <dbReference type="ARBA" id="ARBA00022771"/>
    </source>
</evidence>
<evidence type="ECO:0000256" key="21">
    <source>
        <dbReference type="SAM" id="MobiDB-lite"/>
    </source>
</evidence>
<dbReference type="Pfam" id="PF00609">
    <property type="entry name" value="DAGK_acc"/>
    <property type="match status" value="1"/>
</dbReference>
<dbReference type="InterPro" id="IPR017438">
    <property type="entry name" value="ATP-NAD_kinase_N"/>
</dbReference>
<dbReference type="InterPro" id="IPR038199">
    <property type="entry name" value="DGK_typeI_N_sf"/>
</dbReference>
<dbReference type="GO" id="GO:0007200">
    <property type="term" value="P:phospholipase C-activating G protein-coupled receptor signaling pathway"/>
    <property type="evidence" value="ECO:0007669"/>
    <property type="project" value="InterPro"/>
</dbReference>
<dbReference type="SMART" id="SM00109">
    <property type="entry name" value="C1"/>
    <property type="match status" value="2"/>
</dbReference>
<dbReference type="GO" id="GO:0008270">
    <property type="term" value="F:zinc ion binding"/>
    <property type="evidence" value="ECO:0007669"/>
    <property type="project" value="UniProtKB-KW"/>
</dbReference>
<dbReference type="Pfam" id="PF00781">
    <property type="entry name" value="DAGK_cat"/>
    <property type="match status" value="1"/>
</dbReference>
<keyword evidence="12" id="KW-0106">Calcium</keyword>
<feature type="non-terminal residue" evidence="25">
    <location>
        <position position="783"/>
    </location>
</feature>
<reference evidence="25 26" key="1">
    <citation type="submission" date="2019-09" db="EMBL/GenBank/DDBJ databases">
        <title>Bird 10,000 Genomes (B10K) Project - Family phase.</title>
        <authorList>
            <person name="Zhang G."/>
        </authorList>
    </citation>
    <scope>NUCLEOTIDE SEQUENCE [LARGE SCALE GENOMIC DNA]</scope>
    <source>
        <strain evidence="25">B10K-DU-029-49</strain>
        <tissue evidence="25">Liver</tissue>
    </source>
</reference>
<evidence type="ECO:0000256" key="10">
    <source>
        <dbReference type="ARBA" id="ARBA00022777"/>
    </source>
</evidence>
<keyword evidence="8 20" id="KW-0547">Nucleotide-binding</keyword>
<keyword evidence="14" id="KW-0443">Lipid metabolism</keyword>
<dbReference type="UniPathway" id="UPA00230"/>
<evidence type="ECO:0000256" key="16">
    <source>
        <dbReference type="ARBA" id="ARBA00023395"/>
    </source>
</evidence>
<feature type="domain" description="DAGKc" evidence="23">
    <location>
        <begin position="413"/>
        <end position="547"/>
    </location>
</feature>
<comment type="catalytic activity">
    <reaction evidence="18">
        <text>a 1,2-diacyl-sn-glycerol + ATP = a 1,2-diacyl-sn-glycero-3-phosphate + ADP + H(+)</text>
        <dbReference type="Rhea" id="RHEA:10272"/>
        <dbReference type="ChEBI" id="CHEBI:15378"/>
        <dbReference type="ChEBI" id="CHEBI:17815"/>
        <dbReference type="ChEBI" id="CHEBI:30616"/>
        <dbReference type="ChEBI" id="CHEBI:58608"/>
        <dbReference type="ChEBI" id="CHEBI:456216"/>
        <dbReference type="EC" id="2.7.1.107"/>
    </reaction>
    <physiologicalReaction direction="left-to-right" evidence="18">
        <dbReference type="Rhea" id="RHEA:10273"/>
    </physiologicalReaction>
</comment>
<dbReference type="InterPro" id="IPR047470">
    <property type="entry name" value="C1_DGKbeta_rpt2"/>
</dbReference>
<dbReference type="PROSITE" id="PS50222">
    <property type="entry name" value="EF_HAND_2"/>
    <property type="match status" value="2"/>
</dbReference>
<dbReference type="FunFam" id="3.30.60.20:FF:000013">
    <property type="entry name" value="Diacylglycerol kinase"/>
    <property type="match status" value="1"/>
</dbReference>
<evidence type="ECO:0000259" key="23">
    <source>
        <dbReference type="PROSITE" id="PS50146"/>
    </source>
</evidence>
<evidence type="ECO:0000256" key="7">
    <source>
        <dbReference type="ARBA" id="ARBA00022737"/>
    </source>
</evidence>
<keyword evidence="6" id="KW-0479">Metal-binding</keyword>
<dbReference type="FunFam" id="1.10.238.110:FF:000012">
    <property type="entry name" value="Diacylglycerol kinase"/>
    <property type="match status" value="1"/>
</dbReference>
<dbReference type="EMBL" id="VZRN01003861">
    <property type="protein sequence ID" value="NWV80372.1"/>
    <property type="molecule type" value="Genomic_DNA"/>
</dbReference>
<dbReference type="InterPro" id="IPR047471">
    <property type="entry name" value="C1_DGKbeta-like_rpt1"/>
</dbReference>
<dbReference type="GO" id="GO:0005886">
    <property type="term" value="C:plasma membrane"/>
    <property type="evidence" value="ECO:0007669"/>
    <property type="project" value="TreeGrafter"/>
</dbReference>
<keyword evidence="13 20" id="KW-0067">ATP-binding</keyword>
<keyword evidence="7" id="KW-0677">Repeat</keyword>
<dbReference type="Pfam" id="PF14513">
    <property type="entry name" value="DAG_kinase_N"/>
    <property type="match status" value="1"/>
</dbReference>
<evidence type="ECO:0000256" key="5">
    <source>
        <dbReference type="ARBA" id="ARBA00022679"/>
    </source>
</evidence>
<dbReference type="CDD" id="cd00051">
    <property type="entry name" value="EFh"/>
    <property type="match status" value="1"/>
</dbReference>
<feature type="domain" description="EF-hand" evidence="24">
    <location>
        <begin position="122"/>
        <end position="157"/>
    </location>
</feature>
<evidence type="ECO:0000256" key="18">
    <source>
        <dbReference type="ARBA" id="ARBA00023411"/>
    </source>
</evidence>
<dbReference type="GO" id="GO:0004143">
    <property type="term" value="F:ATP-dependent diacylglycerol kinase activity"/>
    <property type="evidence" value="ECO:0007669"/>
    <property type="project" value="UniProtKB-EC"/>
</dbReference>
<dbReference type="PANTHER" id="PTHR11255">
    <property type="entry name" value="DIACYLGLYCEROL KINASE"/>
    <property type="match status" value="1"/>
</dbReference>
<comment type="catalytic activity">
    <reaction evidence="17">
        <text>1-octadecanoyl-2-(5Z,8Z,11Z,14Z-eicosatetraenoyl)-sn-glycerol + ATP = 1-octadecanoyl-2-(5Z,8Z,11Z,14Z-eicosatetraenoyl)-sn-glycero-3-phosphate + ADP + H(+)</text>
        <dbReference type="Rhea" id="RHEA:40323"/>
        <dbReference type="ChEBI" id="CHEBI:15378"/>
        <dbReference type="ChEBI" id="CHEBI:30616"/>
        <dbReference type="ChEBI" id="CHEBI:75728"/>
        <dbReference type="ChEBI" id="CHEBI:77091"/>
        <dbReference type="ChEBI" id="CHEBI:456216"/>
    </reaction>
    <physiologicalReaction direction="left-to-right" evidence="17">
        <dbReference type="Rhea" id="RHEA:40324"/>
    </physiologicalReaction>
</comment>
<keyword evidence="26" id="KW-1185">Reference proteome</keyword>
<dbReference type="FunFam" id="3.30.60.20:FF:000016">
    <property type="entry name" value="Diacylglycerol kinase"/>
    <property type="match status" value="1"/>
</dbReference>
<dbReference type="GO" id="GO:0005509">
    <property type="term" value="F:calcium ion binding"/>
    <property type="evidence" value="ECO:0007669"/>
    <property type="project" value="InterPro"/>
</dbReference>
<evidence type="ECO:0000256" key="14">
    <source>
        <dbReference type="ARBA" id="ARBA00023098"/>
    </source>
</evidence>
<feature type="domain" description="Phorbol-ester/DAG-type" evidence="22">
    <location>
        <begin position="281"/>
        <end position="331"/>
    </location>
</feature>
<dbReference type="CDD" id="cd20845">
    <property type="entry name" value="C1_DGKbeta_rpt1"/>
    <property type="match status" value="1"/>
</dbReference>
<evidence type="ECO:0000256" key="17">
    <source>
        <dbReference type="ARBA" id="ARBA00023400"/>
    </source>
</evidence>
<evidence type="ECO:0000256" key="15">
    <source>
        <dbReference type="ARBA" id="ARBA00023371"/>
    </source>
</evidence>
<dbReference type="InterPro" id="IPR001206">
    <property type="entry name" value="Diacylglycerol_kinase_cat_dom"/>
</dbReference>
<keyword evidence="10 20" id="KW-0418">Kinase</keyword>
<dbReference type="FunFam" id="1.10.238.10:FF:000017">
    <property type="entry name" value="Diacylglycerol kinase"/>
    <property type="match status" value="1"/>
</dbReference>
<dbReference type="Gene3D" id="1.10.238.10">
    <property type="entry name" value="EF-hand"/>
    <property type="match status" value="1"/>
</dbReference>
<evidence type="ECO:0000256" key="6">
    <source>
        <dbReference type="ARBA" id="ARBA00022723"/>
    </source>
</evidence>
<dbReference type="FunFam" id="2.60.200.40:FF:000003">
    <property type="entry name" value="Diacylglycerol kinase"/>
    <property type="match status" value="1"/>
</dbReference>
<dbReference type="CDD" id="cd20891">
    <property type="entry name" value="C1_DGKbeta_rpt2"/>
    <property type="match status" value="1"/>
</dbReference>
<dbReference type="InterPro" id="IPR011992">
    <property type="entry name" value="EF-hand-dom_pair"/>
</dbReference>
<dbReference type="InterPro" id="IPR016064">
    <property type="entry name" value="NAD/diacylglycerol_kinase_sf"/>
</dbReference>
<evidence type="ECO:0000256" key="8">
    <source>
        <dbReference type="ARBA" id="ARBA00022741"/>
    </source>
</evidence>
<dbReference type="PROSITE" id="PS50081">
    <property type="entry name" value="ZF_DAG_PE_2"/>
    <property type="match status" value="2"/>
</dbReference>
<dbReference type="AlphaFoldDB" id="A0A7K6HZA5"/>
<evidence type="ECO:0000256" key="20">
    <source>
        <dbReference type="RuleBase" id="RU361128"/>
    </source>
</evidence>
<feature type="non-terminal residue" evidence="25">
    <location>
        <position position="1"/>
    </location>
</feature>
<dbReference type="EC" id="2.7.1.107" evidence="20"/>
<dbReference type="SMART" id="SM00046">
    <property type="entry name" value="DAGKc"/>
    <property type="match status" value="1"/>
</dbReference>
<dbReference type="InterPro" id="IPR037607">
    <property type="entry name" value="DGK"/>
</dbReference>
<dbReference type="SUPFAM" id="SSF57889">
    <property type="entry name" value="Cysteine-rich domain"/>
    <property type="match status" value="2"/>
</dbReference>
<dbReference type="Gene3D" id="1.10.238.110">
    <property type="entry name" value="Diacylglycerol kinase alpha"/>
    <property type="match status" value="2"/>
</dbReference>
<proteinExistence type="inferred from homology"/>
<dbReference type="InterPro" id="IPR002219">
    <property type="entry name" value="PKC_DAG/PE"/>
</dbReference>
<keyword evidence="9" id="KW-0863">Zinc-finger</keyword>
<dbReference type="InterPro" id="IPR002048">
    <property type="entry name" value="EF_hand_dom"/>
</dbReference>
<dbReference type="PROSITE" id="PS00479">
    <property type="entry name" value="ZF_DAG_PE_1"/>
    <property type="match status" value="1"/>
</dbReference>
<evidence type="ECO:0000256" key="2">
    <source>
        <dbReference type="ARBA" id="ARBA00005175"/>
    </source>
</evidence>
<name>A0A7K6HZA5_9PASS</name>
<dbReference type="Gene3D" id="3.30.60.20">
    <property type="match status" value="2"/>
</dbReference>
<keyword evidence="4" id="KW-0963">Cytoplasm</keyword>
<comment type="caution">
    <text evidence="25">The sequence shown here is derived from an EMBL/GenBank/DDBJ whole genome shotgun (WGS) entry which is preliminary data.</text>
</comment>
<feature type="domain" description="EF-hand" evidence="24">
    <location>
        <begin position="167"/>
        <end position="202"/>
    </location>
</feature>
<dbReference type="GO" id="GO:0005524">
    <property type="term" value="F:ATP binding"/>
    <property type="evidence" value="ECO:0007669"/>
    <property type="project" value="UniProtKB-KW"/>
</dbReference>
<comment type="pathway">
    <text evidence="19">Glycerolipid metabolism.</text>
</comment>
<dbReference type="InterPro" id="IPR046349">
    <property type="entry name" value="C1-like_sf"/>
</dbReference>
<dbReference type="GO" id="GO:0005737">
    <property type="term" value="C:cytoplasm"/>
    <property type="evidence" value="ECO:0007669"/>
    <property type="project" value="UniProtKB-SubCell"/>
</dbReference>